<feature type="non-terminal residue" evidence="4">
    <location>
        <position position="695"/>
    </location>
</feature>
<evidence type="ECO:0000256" key="1">
    <source>
        <dbReference type="SAM" id="MobiDB-lite"/>
    </source>
</evidence>
<feature type="region of interest" description="Disordered" evidence="1">
    <location>
        <begin position="657"/>
        <end position="684"/>
    </location>
</feature>
<dbReference type="InParanoid" id="A0A2I4CMZ0"/>
<protein>
    <submittedName>
        <fullName evidence="4">Uncharacterized protein LOC106530320</fullName>
    </submittedName>
</protein>
<dbReference type="KEGG" id="alim:106530320"/>
<reference evidence="4" key="1">
    <citation type="submission" date="2025-08" db="UniProtKB">
        <authorList>
            <consortium name="RefSeq"/>
        </authorList>
    </citation>
    <scope>IDENTIFICATION</scope>
</reference>
<dbReference type="Proteomes" id="UP000192220">
    <property type="component" value="Unplaced"/>
</dbReference>
<dbReference type="OrthoDB" id="8942218at2759"/>
<proteinExistence type="predicted"/>
<dbReference type="STRING" id="52670.A0A2I4CMZ0"/>
<evidence type="ECO:0000313" key="4">
    <source>
        <dbReference type="RefSeq" id="XP_013881370.1"/>
    </source>
</evidence>
<dbReference type="InterPro" id="IPR046616">
    <property type="entry name" value="DUF6729"/>
</dbReference>
<sequence length="695" mass="77647">MVEAAAAAAAGEQELSASASSAAAPPPPPPCPSVPPPSPPPPPPAATSTTAAAQVVLLESWKRSLPPEQQDWLSKALFVRDKTGRAVLTKELQLWYHPPGPLLTYSQPPASPDAFFQRPFFLWAPYRMWQYSLKCPSCAHKLTSCGLYKTVRKVLDLDGWYYMGTEYLECRYCMKKVAAWARSVREQLDLGHQLLFPAELAYRLSCDKKVLGQMKGRTLGNSANRLRSFLVECHTEEWMSRCLLYLETINKFQVAGVRLAPPPRPPAMQPVPTSGWLLSTYARETFSRLEELQAGVTSIFGSILKMDSTKKIVRKLAGADSRTAQWMTSVGNELGQVLICVLTAAEGYGLRDMTEGLQQRYEQAERCPPQVLYVNRDCCRPGGNGGAVAALFPSWPQLQVRLDIRHFIRRLAAGVTAESHPLYPAFMRRISAAIFEWDAEDVSLLSTARQGQQYRRGSVENARETARHCRRRTRGAQETERLLDEAIQAFMGATDTMNIPLLDRARMEEIWTRQRKHVACIQDPAGVQLYTKTGELTKGDVVLPVYRCARGSTSLESFHLHLNRFIPGTSASGCNFQMFLLEGLTRWNEDRAQVAAGAQNTGMKCYAGQKQHCLYQLAQRLLGVTLAETYSKPLLYTGELIGMSYLYAQTGRVLQMFPDDPDDPDGSEEVVLEEDEAEEDDEHRDLLQEALDEGV</sequence>
<dbReference type="AlphaFoldDB" id="A0A2I4CMZ0"/>
<evidence type="ECO:0000259" key="2">
    <source>
        <dbReference type="Pfam" id="PF20499"/>
    </source>
</evidence>
<dbReference type="Pfam" id="PF20499">
    <property type="entry name" value="DUF6729"/>
    <property type="match status" value="1"/>
</dbReference>
<organism evidence="3 4">
    <name type="scientific">Austrofundulus limnaeus</name>
    <name type="common">Annual killifish</name>
    <dbReference type="NCBI Taxonomy" id="52670"/>
    <lineage>
        <taxon>Eukaryota</taxon>
        <taxon>Metazoa</taxon>
        <taxon>Chordata</taxon>
        <taxon>Craniata</taxon>
        <taxon>Vertebrata</taxon>
        <taxon>Euteleostomi</taxon>
        <taxon>Actinopterygii</taxon>
        <taxon>Neopterygii</taxon>
        <taxon>Teleostei</taxon>
        <taxon>Neoteleostei</taxon>
        <taxon>Acanthomorphata</taxon>
        <taxon>Ovalentaria</taxon>
        <taxon>Atherinomorphae</taxon>
        <taxon>Cyprinodontiformes</taxon>
        <taxon>Rivulidae</taxon>
        <taxon>Austrofundulus</taxon>
    </lineage>
</organism>
<name>A0A2I4CMZ0_AUSLI</name>
<feature type="region of interest" description="Disordered" evidence="1">
    <location>
        <begin position="1"/>
        <end position="49"/>
    </location>
</feature>
<dbReference type="PANTHER" id="PTHR24401">
    <property type="entry name" value="SI:CH211-243P7.3-RELATED"/>
    <property type="match status" value="1"/>
</dbReference>
<feature type="compositionally biased region" description="Low complexity" evidence="1">
    <location>
        <begin position="1"/>
        <end position="23"/>
    </location>
</feature>
<dbReference type="PANTHER" id="PTHR24401:SF29">
    <property type="entry name" value="SI:CH211-243P7.3-RELATED"/>
    <property type="match status" value="1"/>
</dbReference>
<feature type="compositionally biased region" description="Pro residues" evidence="1">
    <location>
        <begin position="24"/>
        <end position="45"/>
    </location>
</feature>
<dbReference type="RefSeq" id="XP_013881370.1">
    <property type="nucleotide sequence ID" value="XM_014025916.1"/>
</dbReference>
<keyword evidence="3" id="KW-1185">Reference proteome</keyword>
<evidence type="ECO:0000313" key="3">
    <source>
        <dbReference type="Proteomes" id="UP000192220"/>
    </source>
</evidence>
<feature type="domain" description="DUF6729" evidence="2">
    <location>
        <begin position="61"/>
        <end position="285"/>
    </location>
</feature>
<accession>A0A2I4CMZ0</accession>
<gene>
    <name evidence="4" type="primary">LOC106530320</name>
</gene>
<feature type="compositionally biased region" description="Acidic residues" evidence="1">
    <location>
        <begin position="659"/>
        <end position="682"/>
    </location>
</feature>
<dbReference type="GeneID" id="106530320"/>